<name>A0A1H8SAS0_9GAMM</name>
<accession>A0A1H8SAS0</accession>
<gene>
    <name evidence="1" type="ORF">SAMN04488052_102637</name>
</gene>
<keyword evidence="2" id="KW-1185">Reference proteome</keyword>
<evidence type="ECO:0000313" key="2">
    <source>
        <dbReference type="Proteomes" id="UP000199657"/>
    </source>
</evidence>
<dbReference type="AlphaFoldDB" id="A0A1H8SAS0"/>
<proteinExistence type="predicted"/>
<dbReference type="InterPro" id="IPR009912">
    <property type="entry name" value="DUF1451"/>
</dbReference>
<evidence type="ECO:0000313" key="1">
    <source>
        <dbReference type="EMBL" id="SEO75616.1"/>
    </source>
</evidence>
<organism evidence="1 2">
    <name type="scientific">Aquisalimonas asiatica</name>
    <dbReference type="NCBI Taxonomy" id="406100"/>
    <lineage>
        <taxon>Bacteria</taxon>
        <taxon>Pseudomonadati</taxon>
        <taxon>Pseudomonadota</taxon>
        <taxon>Gammaproteobacteria</taxon>
        <taxon>Chromatiales</taxon>
        <taxon>Ectothiorhodospiraceae</taxon>
        <taxon>Aquisalimonas</taxon>
    </lineage>
</organism>
<sequence>MTDNRQPQDKRQLEGYEKMLQRVTDALEQAGEDARPRLRQALEQARRKAVEFGELSAEEAERISDYLQRDVEDAASFLTRDDKSDDLRDWFRMDMQLIGSWLYDRFSTIADSTRLEWIELNRQWQAETRYHTGEITSPGELRCLSCGKTMHFEKAGHIPPCPGCKATEFERVTA</sequence>
<protein>
    <submittedName>
        <fullName evidence="1">Zinc-ribbon containing domain-containing protein</fullName>
    </submittedName>
</protein>
<dbReference type="Pfam" id="PF07295">
    <property type="entry name" value="DUF1451"/>
    <property type="match status" value="1"/>
</dbReference>
<dbReference type="STRING" id="406100.SAMN04488052_102637"/>
<dbReference type="EMBL" id="FOEG01000002">
    <property type="protein sequence ID" value="SEO75616.1"/>
    <property type="molecule type" value="Genomic_DNA"/>
</dbReference>
<reference evidence="1 2" key="1">
    <citation type="submission" date="2016-10" db="EMBL/GenBank/DDBJ databases">
        <authorList>
            <person name="de Groot N.N."/>
        </authorList>
    </citation>
    <scope>NUCLEOTIDE SEQUENCE [LARGE SCALE GENOMIC DNA]</scope>
    <source>
        <strain evidence="1 2">CGMCC 1.6291</strain>
    </source>
</reference>
<dbReference type="Proteomes" id="UP000199657">
    <property type="component" value="Unassembled WGS sequence"/>
</dbReference>
<dbReference type="RefSeq" id="WP_091641739.1">
    <property type="nucleotide sequence ID" value="NZ_FOEG01000002.1"/>
</dbReference>
<dbReference type="OrthoDB" id="3174978at2"/>